<dbReference type="AlphaFoldDB" id="A0A086P925"/>
<keyword evidence="2" id="KW-0238">DNA-binding</keyword>
<organism evidence="3 4">
    <name type="scientific">Sphingobium herbicidovorans (strain ATCC 700291 / DSM 11019 / CCUG 56400 / KCTC 2939 / LMG 18315 / NBRC 16415 / MH)</name>
    <name type="common">Sphingomonas herbicidovorans</name>
    <dbReference type="NCBI Taxonomy" id="1219045"/>
    <lineage>
        <taxon>Bacteria</taxon>
        <taxon>Pseudomonadati</taxon>
        <taxon>Pseudomonadota</taxon>
        <taxon>Alphaproteobacteria</taxon>
        <taxon>Sphingomonadales</taxon>
        <taxon>Sphingomonadaceae</taxon>
        <taxon>Sphingobium</taxon>
    </lineage>
</organism>
<reference evidence="3" key="1">
    <citation type="submission" date="2014-08" db="EMBL/GenBank/DDBJ databases">
        <title>Draft genome sequences of Sphingobium herbicidovorans.</title>
        <authorList>
            <person name="Gan H.M."/>
            <person name="Gan H.Y."/>
            <person name="Savka M.A."/>
        </authorList>
    </citation>
    <scope>NUCLEOTIDE SEQUENCE [LARGE SCALE GENOMIC DNA]</scope>
    <source>
        <strain evidence="3">NBRC 16415</strain>
    </source>
</reference>
<dbReference type="STRING" id="76947.GCA_002080435_01652"/>
<sequence>MSRWPSVPLGELLWPNTDRIQLDPDQTYAQVTARLWGKGLALRGRVKGSEIAAAQQNRVSTNQFVISKIDARHGAFGIVPAELDGAVVSNDFPAFNVDPDKALPEFVAWVARTGWFIAICKSASEGSTNRVRLKESRFLAQSIPLPTTTEQQAIVNRLDQAAAAIAARGNAATAMVSEVEATMRAAFARIIADAPRVTMGEIAPLVRRPVVIDPAQVYREIGVRSFYRGLFERRQVLGSDFDWQKLFWVEQGDLVFSNLMAWEQATGLAQSSHAGAVGNHRMLTCQADSSRMSPEFLYYYFTTEDGHREVLKASPGTMVRNKTLSTKLLPKISVPVPSLDAQLWFDSLQSKARAAKATQAEATAHLDQLLPALLNEVFG</sequence>
<dbReference type="GO" id="GO:0009307">
    <property type="term" value="P:DNA restriction-modification system"/>
    <property type="evidence" value="ECO:0007669"/>
    <property type="project" value="UniProtKB-KW"/>
</dbReference>
<dbReference type="SUPFAM" id="SSF116734">
    <property type="entry name" value="DNA methylase specificity domain"/>
    <property type="match status" value="2"/>
</dbReference>
<comment type="caution">
    <text evidence="3">The sequence shown here is derived from an EMBL/GenBank/DDBJ whole genome shotgun (WGS) entry which is preliminary data.</text>
</comment>
<dbReference type="InterPro" id="IPR052021">
    <property type="entry name" value="Type-I_RS_S_subunit"/>
</dbReference>
<dbReference type="PANTHER" id="PTHR30408">
    <property type="entry name" value="TYPE-1 RESTRICTION ENZYME ECOKI SPECIFICITY PROTEIN"/>
    <property type="match status" value="1"/>
</dbReference>
<evidence type="ECO:0000256" key="2">
    <source>
        <dbReference type="ARBA" id="ARBA00023125"/>
    </source>
</evidence>
<name>A0A086P925_SPHHM</name>
<dbReference type="PANTHER" id="PTHR30408:SF12">
    <property type="entry name" value="TYPE I RESTRICTION ENZYME MJAVIII SPECIFICITY SUBUNIT"/>
    <property type="match status" value="1"/>
</dbReference>
<dbReference type="Gene3D" id="3.90.220.20">
    <property type="entry name" value="DNA methylase specificity domains"/>
    <property type="match status" value="2"/>
</dbReference>
<dbReference type="eggNOG" id="COG0732">
    <property type="taxonomic scope" value="Bacteria"/>
</dbReference>
<dbReference type="InterPro" id="IPR044946">
    <property type="entry name" value="Restrct_endonuc_typeI_TRD_sf"/>
</dbReference>
<gene>
    <name evidence="3" type="ORF">BV98_002307</name>
</gene>
<accession>A0A086P925</accession>
<dbReference type="OrthoDB" id="164285at2"/>
<evidence type="ECO:0000313" key="3">
    <source>
        <dbReference type="EMBL" id="KFG89893.1"/>
    </source>
</evidence>
<keyword evidence="4" id="KW-1185">Reference proteome</keyword>
<dbReference type="GO" id="GO:0003677">
    <property type="term" value="F:DNA binding"/>
    <property type="evidence" value="ECO:0007669"/>
    <property type="project" value="UniProtKB-KW"/>
</dbReference>
<dbReference type="Proteomes" id="UP000024284">
    <property type="component" value="Unassembled WGS sequence"/>
</dbReference>
<keyword evidence="1" id="KW-0680">Restriction system</keyword>
<evidence type="ECO:0000256" key="1">
    <source>
        <dbReference type="ARBA" id="ARBA00022747"/>
    </source>
</evidence>
<dbReference type="PATRIC" id="fig|1219045.3.peg.2344"/>
<dbReference type="EMBL" id="JFZA02000020">
    <property type="protein sequence ID" value="KFG89893.1"/>
    <property type="molecule type" value="Genomic_DNA"/>
</dbReference>
<proteinExistence type="predicted"/>
<protein>
    <submittedName>
        <fullName evidence="3">Type I restriction modification DNA specificity domain protein</fullName>
    </submittedName>
</protein>
<evidence type="ECO:0000313" key="4">
    <source>
        <dbReference type="Proteomes" id="UP000024284"/>
    </source>
</evidence>